<gene>
    <name evidence="1" type="ORF">BO83DRAFT_245693</name>
</gene>
<dbReference type="EMBL" id="MSFU01000009">
    <property type="protein sequence ID" value="PWY75711.1"/>
    <property type="molecule type" value="Genomic_DNA"/>
</dbReference>
<evidence type="ECO:0000313" key="2">
    <source>
        <dbReference type="Proteomes" id="UP000246171"/>
    </source>
</evidence>
<evidence type="ECO:0000313" key="1">
    <source>
        <dbReference type="EMBL" id="PWY75711.1"/>
    </source>
</evidence>
<protein>
    <submittedName>
        <fullName evidence="1">Uncharacterized protein</fullName>
    </submittedName>
</protein>
<dbReference type="GeneID" id="37048963"/>
<sequence>MRLRMLSTSAGSQFTRLHARTAFVFQSELAKASTLYLLNLCSISNRTSRPRWTIISSSIFWVVLRPSLGTSLRS</sequence>
<organism evidence="1 2">
    <name type="scientific">Aspergillus eucalypticola (strain CBS 122712 / IBT 29274)</name>
    <dbReference type="NCBI Taxonomy" id="1448314"/>
    <lineage>
        <taxon>Eukaryota</taxon>
        <taxon>Fungi</taxon>
        <taxon>Dikarya</taxon>
        <taxon>Ascomycota</taxon>
        <taxon>Pezizomycotina</taxon>
        <taxon>Eurotiomycetes</taxon>
        <taxon>Eurotiomycetidae</taxon>
        <taxon>Eurotiales</taxon>
        <taxon>Aspergillaceae</taxon>
        <taxon>Aspergillus</taxon>
        <taxon>Aspergillus subgen. Circumdati</taxon>
    </lineage>
</organism>
<name>A0A317VR06_ASPEC</name>
<dbReference type="RefSeq" id="XP_025389241.1">
    <property type="nucleotide sequence ID" value="XM_025527001.1"/>
</dbReference>
<reference evidence="1" key="1">
    <citation type="submission" date="2016-12" db="EMBL/GenBank/DDBJ databases">
        <title>The genomes of Aspergillus section Nigri reveals drivers in fungal speciation.</title>
        <authorList>
            <consortium name="DOE Joint Genome Institute"/>
            <person name="Vesth T.C."/>
            <person name="Nybo J."/>
            <person name="Theobald S."/>
            <person name="Brandl J."/>
            <person name="Frisvad J.C."/>
            <person name="Nielsen K.F."/>
            <person name="Lyhne E.K."/>
            <person name="Kogle M.E."/>
            <person name="Kuo A."/>
            <person name="Riley R."/>
            <person name="Clum A."/>
            <person name="Nolan M."/>
            <person name="Lipzen A."/>
            <person name="Salamov A."/>
            <person name="Henrissat B."/>
            <person name="Wiebenga A."/>
            <person name="De vries R.P."/>
            <person name="Grigoriev I.V."/>
            <person name="Mortensen U.H."/>
            <person name="Andersen M.R."/>
            <person name="Baker S.E."/>
        </authorList>
    </citation>
    <scope>NUCLEOTIDE SEQUENCE</scope>
    <source>
        <strain evidence="1">CBS 122712</strain>
    </source>
</reference>
<accession>A0A317VR06</accession>
<dbReference type="Proteomes" id="UP000246171">
    <property type="component" value="Unassembled WGS sequence"/>
</dbReference>
<comment type="caution">
    <text evidence="1">The sequence shown here is derived from an EMBL/GenBank/DDBJ whole genome shotgun (WGS) entry which is preliminary data.</text>
</comment>
<proteinExistence type="predicted"/>
<dbReference type="VEuPathDB" id="FungiDB:BO83DRAFT_245693"/>
<dbReference type="AlphaFoldDB" id="A0A317VR06"/>
<keyword evidence="2" id="KW-1185">Reference proteome</keyword>